<dbReference type="InterPro" id="IPR045851">
    <property type="entry name" value="AMP-bd_C_sf"/>
</dbReference>
<dbReference type="InterPro" id="IPR042099">
    <property type="entry name" value="ANL_N_sf"/>
</dbReference>
<proteinExistence type="predicted"/>
<dbReference type="SUPFAM" id="SSF52777">
    <property type="entry name" value="CoA-dependent acyltransferases"/>
    <property type="match status" value="1"/>
</dbReference>
<dbReference type="InterPro" id="IPR000873">
    <property type="entry name" value="AMP-dep_synth/lig_dom"/>
</dbReference>
<protein>
    <recommendedName>
        <fullName evidence="1">AMP-dependent synthetase/ligase domain-containing protein</fullName>
    </recommendedName>
</protein>
<dbReference type="EMBL" id="VCAU01000023">
    <property type="protein sequence ID" value="KAF9890794.1"/>
    <property type="molecule type" value="Genomic_DNA"/>
</dbReference>
<dbReference type="CDD" id="cd04433">
    <property type="entry name" value="AFD_class_I"/>
    <property type="match status" value="1"/>
</dbReference>
<dbReference type="Gene3D" id="3.30.300.30">
    <property type="match status" value="1"/>
</dbReference>
<dbReference type="InterPro" id="IPR036736">
    <property type="entry name" value="ACP-like_sf"/>
</dbReference>
<dbReference type="AlphaFoldDB" id="A0AAD4CQE8"/>
<dbReference type="Gene3D" id="3.40.50.12780">
    <property type="entry name" value="N-terminal domain of ligase-like"/>
    <property type="match status" value="1"/>
</dbReference>
<name>A0AAD4CQE8_ASPNN</name>
<accession>A0AAD4CQE8</accession>
<reference evidence="2" key="2">
    <citation type="submission" date="2020-02" db="EMBL/GenBank/DDBJ databases">
        <authorList>
            <person name="Gilchrist C.L.M."/>
            <person name="Chooi Y.-H."/>
        </authorList>
    </citation>
    <scope>NUCLEOTIDE SEQUENCE</scope>
    <source>
        <strain evidence="2">MST-FP2251</strain>
    </source>
</reference>
<keyword evidence="3" id="KW-1185">Reference proteome</keyword>
<gene>
    <name evidence="2" type="ORF">FE257_005364</name>
</gene>
<dbReference type="PANTHER" id="PTHR43767:SF10">
    <property type="entry name" value="SURFACTIN SYNTHASE SUBUNIT 1"/>
    <property type="match status" value="1"/>
</dbReference>
<dbReference type="Proteomes" id="UP001194746">
    <property type="component" value="Unassembled WGS sequence"/>
</dbReference>
<dbReference type="InterPro" id="IPR050237">
    <property type="entry name" value="ATP-dep_AMP-bd_enzyme"/>
</dbReference>
<evidence type="ECO:0000313" key="3">
    <source>
        <dbReference type="Proteomes" id="UP001194746"/>
    </source>
</evidence>
<evidence type="ECO:0000313" key="2">
    <source>
        <dbReference type="EMBL" id="KAF9890794.1"/>
    </source>
</evidence>
<dbReference type="SUPFAM" id="SSF47336">
    <property type="entry name" value="ACP-like"/>
    <property type="match status" value="1"/>
</dbReference>
<reference evidence="2" key="1">
    <citation type="journal article" date="2019" name="Beilstein J. Org. Chem.">
        <title>Nanangenines: drimane sesquiterpenoids as the dominant metabolite cohort of a novel Australian fungus, Aspergillus nanangensis.</title>
        <authorList>
            <person name="Lacey H.J."/>
            <person name="Gilchrist C.L.M."/>
            <person name="Crombie A."/>
            <person name="Kalaitzis J.A."/>
            <person name="Vuong D."/>
            <person name="Rutledge P.J."/>
            <person name="Turner P."/>
            <person name="Pitt J.I."/>
            <person name="Lacey E."/>
            <person name="Chooi Y.H."/>
            <person name="Piggott A.M."/>
        </authorList>
    </citation>
    <scope>NUCLEOTIDE SEQUENCE</scope>
    <source>
        <strain evidence="2">MST-FP2251</strain>
    </source>
</reference>
<dbReference type="PANTHER" id="PTHR43767">
    <property type="entry name" value="LONG-CHAIN-FATTY-ACID--COA LIGASE"/>
    <property type="match status" value="1"/>
</dbReference>
<comment type="caution">
    <text evidence="2">The sequence shown here is derived from an EMBL/GenBank/DDBJ whole genome shotgun (WGS) entry which is preliminary data.</text>
</comment>
<dbReference type="Gene3D" id="3.30.559.30">
    <property type="entry name" value="Nonribosomal peptide synthetase, condensation domain"/>
    <property type="match status" value="1"/>
</dbReference>
<dbReference type="Pfam" id="PF00501">
    <property type="entry name" value="AMP-binding"/>
    <property type="match status" value="1"/>
</dbReference>
<feature type="domain" description="AMP-dependent synthetase/ligase" evidence="1">
    <location>
        <begin position="27"/>
        <end position="416"/>
    </location>
</feature>
<dbReference type="SUPFAM" id="SSF56801">
    <property type="entry name" value="Acetyl-CoA synthetase-like"/>
    <property type="match status" value="1"/>
</dbReference>
<organism evidence="2 3">
    <name type="scientific">Aspergillus nanangensis</name>
    <dbReference type="NCBI Taxonomy" id="2582783"/>
    <lineage>
        <taxon>Eukaryota</taxon>
        <taxon>Fungi</taxon>
        <taxon>Dikarya</taxon>
        <taxon>Ascomycota</taxon>
        <taxon>Pezizomycotina</taxon>
        <taxon>Eurotiomycetes</taxon>
        <taxon>Eurotiomycetidae</taxon>
        <taxon>Eurotiales</taxon>
        <taxon>Aspergillaceae</taxon>
        <taxon>Aspergillus</taxon>
        <taxon>Aspergillus subgen. Circumdati</taxon>
    </lineage>
</organism>
<sequence>MSILSKSPGVTIDDAQTITQHFASVVEQDPERLALVCSHQPADIYGLSSCRRDGTPPYLRWTYSSLSNAVDRLVNGLATNGITPGTPLFLFCNNQAEYIVATLAAFVMGLLHVPIDPGDMSKIEDIQSMANTVITHQGAEKVVVLVNHKDTADTIDLGLTFPLEVLKIICDGSGDAMGWMSLQTLLDAPLSSGRQQPPLEHMQEMTVFFTSGTTVAPKGCLINSTLWLSNLRSSLSLGTVLPEDRVAIQVPATHAFGFICAFLPLMRGSAIVFSGPKFAPQKTVDDLYRERCTRITMVPTMIHSLATVLETDEVTLEYLDVALFAAMANSPEVLKKCQKYLGVSQIENFYGMTEGVFVSTGVTRNMETIVEGSDVAIGRPLCGSEVRICAPDEQSPLPSGVPGEMHYSGNTMISSYMERHSNDFYEADGRLWFRTGDQVVSGTDDLIFFVGRYKDLIVRGGENITSAKIEAVLAQDPRFDSLQPQIVGATDAIAGEVPIAVVKADISNELAEHMRDIVRSSLGLSSVPTKIVPLSSLGLDDYPKTSLGKVQKLKLKLVFDRRQQTHSSGTNHQPACDMEIVHQVKEVWARVLGKNAQDIDITSPLSRVADSITMLIARDCVQKETDRSVSLPDWTTATTIQDQVVLLQGSKPYSENQAIPSGISQSACLGAMDMIHVSGNETAFNTTKIVIEEEIGKHHLTWDDVQSVTPCSDFLQTICRSRVINTWNIRTLIVTTNASTADLHKALKLTLEHNPLMLSFMIVDPRLQNSELGLYISIHSGKFSDQCVLDYGTVETLEDAQSINMDYPFPDHTLLPGPTFRALVVFVRETNSAAVITNNAIYLRRINEDIDRALQRQPLHPRVPFNAWADSYHTLRSSPGAETSINFHVEYLRDVNQHIHALWPHPTPQLTVSPERSDQNGHMIRFAAPSFVYLREKHPLITAPIILKAALALQVLSHTNHTHAVFLNLEANRSTFPFIPQSLAGYTPFSGAADVSGPTFSGVLNLISLHPSETVLDYLFRVQQDQAKLTAHANVPWYEVFRRLGLPANEVIPRVAESLIFNWMPGLGAAVAGENPFQEMTVAQTHIRTKLGMLASADSNGPDGRNIVLFLQGAVSNRSSIWVERLAYEWKRIALWLAAEDSWGIPVERFVDCFS</sequence>
<evidence type="ECO:0000259" key="1">
    <source>
        <dbReference type="Pfam" id="PF00501"/>
    </source>
</evidence>